<dbReference type="NCBIfam" id="NF033538">
    <property type="entry name" value="transpos_IS91"/>
    <property type="match status" value="1"/>
</dbReference>
<dbReference type="InterPro" id="IPR007069">
    <property type="entry name" value="Transposase_32"/>
</dbReference>
<dbReference type="Pfam" id="PF04986">
    <property type="entry name" value="Y2_Tnp"/>
    <property type="match status" value="1"/>
</dbReference>
<feature type="domain" description="Transposase zinc-binding" evidence="2">
    <location>
        <begin position="11"/>
        <end position="102"/>
    </location>
</feature>
<dbReference type="PANTHER" id="PTHR37023:SF1">
    <property type="entry name" value="ISSOD25 TRANSPOSASE TNPA_ISSOD25"/>
    <property type="match status" value="1"/>
</dbReference>
<dbReference type="Pfam" id="PF14319">
    <property type="entry name" value="Zn_Tnp_IS91"/>
    <property type="match status" value="1"/>
</dbReference>
<dbReference type="PANTHER" id="PTHR37023">
    <property type="entry name" value="TRANSPOSASE"/>
    <property type="match status" value="1"/>
</dbReference>
<reference evidence="3 4" key="1">
    <citation type="submission" date="2018-11" db="EMBL/GenBank/DDBJ databases">
        <title>the genome of Mesorhizobium tamadayense DSM 28320.</title>
        <authorList>
            <person name="Gao J."/>
        </authorList>
    </citation>
    <scope>NUCLEOTIDE SEQUENCE [LARGE SCALE GENOMIC DNA]</scope>
    <source>
        <strain evidence="3 4">DSM 28320</strain>
    </source>
</reference>
<dbReference type="GO" id="GO:0006313">
    <property type="term" value="P:DNA transposition"/>
    <property type="evidence" value="ECO:0007669"/>
    <property type="project" value="InterPro"/>
</dbReference>
<protein>
    <submittedName>
        <fullName evidence="3">IS91 family transposase</fullName>
    </submittedName>
</protein>
<evidence type="ECO:0000259" key="2">
    <source>
        <dbReference type="Pfam" id="PF14319"/>
    </source>
</evidence>
<feature type="domain" description="Transposase IS801/IS1294" evidence="1">
    <location>
        <begin position="144"/>
        <end position="328"/>
    </location>
</feature>
<dbReference type="EMBL" id="RQXT01000014">
    <property type="protein sequence ID" value="RRI01755.1"/>
    <property type="molecule type" value="Genomic_DNA"/>
</dbReference>
<evidence type="ECO:0000313" key="3">
    <source>
        <dbReference type="EMBL" id="RRI01755.1"/>
    </source>
</evidence>
<dbReference type="Proteomes" id="UP000273786">
    <property type="component" value="Unassembled WGS sequence"/>
</dbReference>
<accession>A0A3P3FT08</accession>
<evidence type="ECO:0000313" key="4">
    <source>
        <dbReference type="Proteomes" id="UP000273786"/>
    </source>
</evidence>
<sequence length="399" mass="45690">MARSGPEVADIFRRYGEAYRVQHDASLSTAQRRVMTAIELCRTAALGGHVEQCDHCGHRRIAFNSCRDRHCPRCQSLARAQWLEDRRAELLDTQYFHVVFTLPGDIAAIAYQNKALVYGLLFRAAAETLRTIAADPKHLGAEIGFFAVLHSWGQNLLHHPHLHCVVAGGGLSADGERWIACKPGFFLPVRVLSRLFRRLFLEHLEKAFDAGQLKFFSGLQHLSERNAFRRYLAPLRKAEWVVFAKPPFAGPAQVLDYVGRYTHRVAISNNRLIDIEDGAVRFRWKDYRHGNRHKVMTVTSDEFIRRFLLHVLPEGFHHIRYYGFLGNRYRAQKLAHCRDLLGMPVPEPSDGSSERDYRDRYEDLTGHSLRQCPACRQGQMIIVEIFDGATGPPPYWDTS</sequence>
<keyword evidence="4" id="KW-1185">Reference proteome</keyword>
<proteinExistence type="predicted"/>
<dbReference type="GO" id="GO:0003677">
    <property type="term" value="F:DNA binding"/>
    <property type="evidence" value="ECO:0007669"/>
    <property type="project" value="InterPro"/>
</dbReference>
<dbReference type="InterPro" id="IPR054832">
    <property type="entry name" value="transpos_IS91"/>
</dbReference>
<comment type="caution">
    <text evidence="3">The sequence shown here is derived from an EMBL/GenBank/DDBJ whole genome shotgun (WGS) entry which is preliminary data.</text>
</comment>
<dbReference type="AlphaFoldDB" id="A0A3P3FT08"/>
<dbReference type="InterPro" id="IPR026889">
    <property type="entry name" value="Zn_Tnp"/>
</dbReference>
<gene>
    <name evidence="3" type="ORF">EH240_14020</name>
</gene>
<dbReference type="OrthoDB" id="6979325at2"/>
<dbReference type="GO" id="GO:0004803">
    <property type="term" value="F:transposase activity"/>
    <property type="evidence" value="ECO:0007669"/>
    <property type="project" value="InterPro"/>
</dbReference>
<evidence type="ECO:0000259" key="1">
    <source>
        <dbReference type="Pfam" id="PF04986"/>
    </source>
</evidence>
<name>A0A3P3FT08_9HYPH</name>
<organism evidence="3 4">
    <name type="scientific">Mesorhizobium tamadayense</name>
    <dbReference type="NCBI Taxonomy" id="425306"/>
    <lineage>
        <taxon>Bacteria</taxon>
        <taxon>Pseudomonadati</taxon>
        <taxon>Pseudomonadota</taxon>
        <taxon>Alphaproteobacteria</taxon>
        <taxon>Hyphomicrobiales</taxon>
        <taxon>Phyllobacteriaceae</taxon>
        <taxon>Mesorhizobium</taxon>
    </lineage>
</organism>
<dbReference type="RefSeq" id="WP_124999131.1">
    <property type="nucleotide sequence ID" value="NZ_RQXT01000014.1"/>
</dbReference>